<feature type="non-terminal residue" evidence="2">
    <location>
        <position position="1"/>
    </location>
</feature>
<dbReference type="Proteomes" id="UP000823775">
    <property type="component" value="Unassembled WGS sequence"/>
</dbReference>
<name>A0ABS8V278_DATST</name>
<evidence type="ECO:0000313" key="2">
    <source>
        <dbReference type="EMBL" id="MCD9640934.1"/>
    </source>
</evidence>
<feature type="region of interest" description="Disordered" evidence="1">
    <location>
        <begin position="1"/>
        <end position="22"/>
    </location>
</feature>
<dbReference type="EMBL" id="JACEIK010003243">
    <property type="protein sequence ID" value="MCD9640934.1"/>
    <property type="molecule type" value="Genomic_DNA"/>
</dbReference>
<sequence length="132" mass="15100">PYRKNRRGLAGTPNHKYDLGRNSHGPIGLHMPYLGPVENRHGLKDHRRDFFDLTPITTKQQAINNDLPGSLVRVAQAKEEAWSTSHKPRRRAWSTTRKHPDLIPAYIICLLDDLLHIQPLVSPRCTKLSNKT</sequence>
<evidence type="ECO:0000256" key="1">
    <source>
        <dbReference type="SAM" id="MobiDB-lite"/>
    </source>
</evidence>
<protein>
    <submittedName>
        <fullName evidence="2">Uncharacterized protein</fullName>
    </submittedName>
</protein>
<gene>
    <name evidence="2" type="ORF">HAX54_026691</name>
</gene>
<organism evidence="2 3">
    <name type="scientific">Datura stramonium</name>
    <name type="common">Jimsonweed</name>
    <name type="synonym">Common thornapple</name>
    <dbReference type="NCBI Taxonomy" id="4076"/>
    <lineage>
        <taxon>Eukaryota</taxon>
        <taxon>Viridiplantae</taxon>
        <taxon>Streptophyta</taxon>
        <taxon>Embryophyta</taxon>
        <taxon>Tracheophyta</taxon>
        <taxon>Spermatophyta</taxon>
        <taxon>Magnoliopsida</taxon>
        <taxon>eudicotyledons</taxon>
        <taxon>Gunneridae</taxon>
        <taxon>Pentapetalae</taxon>
        <taxon>asterids</taxon>
        <taxon>lamiids</taxon>
        <taxon>Solanales</taxon>
        <taxon>Solanaceae</taxon>
        <taxon>Solanoideae</taxon>
        <taxon>Datureae</taxon>
        <taxon>Datura</taxon>
    </lineage>
</organism>
<comment type="caution">
    <text evidence="2">The sequence shown here is derived from an EMBL/GenBank/DDBJ whole genome shotgun (WGS) entry which is preliminary data.</text>
</comment>
<proteinExistence type="predicted"/>
<reference evidence="2 3" key="1">
    <citation type="journal article" date="2021" name="BMC Genomics">
        <title>Datura genome reveals duplications of psychoactive alkaloid biosynthetic genes and high mutation rate following tissue culture.</title>
        <authorList>
            <person name="Rajewski A."/>
            <person name="Carter-House D."/>
            <person name="Stajich J."/>
            <person name="Litt A."/>
        </authorList>
    </citation>
    <scope>NUCLEOTIDE SEQUENCE [LARGE SCALE GENOMIC DNA]</scope>
    <source>
        <strain evidence="2">AR-01</strain>
    </source>
</reference>
<accession>A0ABS8V278</accession>
<evidence type="ECO:0000313" key="3">
    <source>
        <dbReference type="Proteomes" id="UP000823775"/>
    </source>
</evidence>
<keyword evidence="3" id="KW-1185">Reference proteome</keyword>